<proteinExistence type="predicted"/>
<evidence type="ECO:0000256" key="2">
    <source>
        <dbReference type="ARBA" id="ARBA00022723"/>
    </source>
</evidence>
<evidence type="ECO:0000313" key="6">
    <source>
        <dbReference type="EMBL" id="KKN91679.1"/>
    </source>
</evidence>
<dbReference type="Gene3D" id="2.20.28.10">
    <property type="match status" value="1"/>
</dbReference>
<dbReference type="InterPro" id="IPR024934">
    <property type="entry name" value="Rubredoxin-like_dom"/>
</dbReference>
<name>A0A0F9UJ34_9ZZZZ</name>
<keyword evidence="1" id="KW-0813">Transport</keyword>
<keyword evidence="3" id="KW-0249">Electron transport</keyword>
<comment type="caution">
    <text evidence="6">The sequence shown here is derived from an EMBL/GenBank/DDBJ whole genome shotgun (WGS) entry which is preliminary data.</text>
</comment>
<protein>
    <recommendedName>
        <fullName evidence="5">Rubredoxin-like domain-containing protein</fullName>
    </recommendedName>
</protein>
<evidence type="ECO:0000256" key="3">
    <source>
        <dbReference type="ARBA" id="ARBA00022982"/>
    </source>
</evidence>
<evidence type="ECO:0000256" key="1">
    <source>
        <dbReference type="ARBA" id="ARBA00022448"/>
    </source>
</evidence>
<dbReference type="AlphaFoldDB" id="A0A0F9UJ34"/>
<keyword evidence="4" id="KW-0408">Iron</keyword>
<dbReference type="SUPFAM" id="SSF57802">
    <property type="entry name" value="Rubredoxin-like"/>
    <property type="match status" value="1"/>
</dbReference>
<dbReference type="Pfam" id="PF00301">
    <property type="entry name" value="Rubredoxin"/>
    <property type="match status" value="1"/>
</dbReference>
<reference evidence="6" key="1">
    <citation type="journal article" date="2015" name="Nature">
        <title>Complex archaea that bridge the gap between prokaryotes and eukaryotes.</title>
        <authorList>
            <person name="Spang A."/>
            <person name="Saw J.H."/>
            <person name="Jorgensen S.L."/>
            <person name="Zaremba-Niedzwiedzka K."/>
            <person name="Martijn J."/>
            <person name="Lind A.E."/>
            <person name="van Eijk R."/>
            <person name="Schleper C."/>
            <person name="Guy L."/>
            <person name="Ettema T.J."/>
        </authorList>
    </citation>
    <scope>NUCLEOTIDE SEQUENCE</scope>
</reference>
<dbReference type="InterPro" id="IPR050526">
    <property type="entry name" value="Rubredoxin_ET"/>
</dbReference>
<dbReference type="GO" id="GO:0009055">
    <property type="term" value="F:electron transfer activity"/>
    <property type="evidence" value="ECO:0007669"/>
    <property type="project" value="TreeGrafter"/>
</dbReference>
<evidence type="ECO:0000259" key="5">
    <source>
        <dbReference type="PROSITE" id="PS50903"/>
    </source>
</evidence>
<dbReference type="PROSITE" id="PS50903">
    <property type="entry name" value="RUBREDOXIN_LIKE"/>
    <property type="match status" value="1"/>
</dbReference>
<dbReference type="PANTHER" id="PTHR47627">
    <property type="entry name" value="RUBREDOXIN"/>
    <property type="match status" value="1"/>
</dbReference>
<accession>A0A0F9UJ34</accession>
<dbReference type="GO" id="GO:0005506">
    <property type="term" value="F:iron ion binding"/>
    <property type="evidence" value="ECO:0007669"/>
    <property type="project" value="InterPro"/>
</dbReference>
<organism evidence="6">
    <name type="scientific">marine sediment metagenome</name>
    <dbReference type="NCBI Taxonomy" id="412755"/>
    <lineage>
        <taxon>unclassified sequences</taxon>
        <taxon>metagenomes</taxon>
        <taxon>ecological metagenomes</taxon>
    </lineage>
</organism>
<keyword evidence="2" id="KW-0479">Metal-binding</keyword>
<evidence type="ECO:0000256" key="4">
    <source>
        <dbReference type="ARBA" id="ARBA00023004"/>
    </source>
</evidence>
<sequence length="55" mass="6143">MSVFRCPECDYEYDEEKGDAHLGYPPGTAWGEVSEDFVCPDCAITYKDDFNPTAG</sequence>
<feature type="domain" description="Rubredoxin-like" evidence="5">
    <location>
        <begin position="1"/>
        <end position="53"/>
    </location>
</feature>
<dbReference type="GO" id="GO:0043448">
    <property type="term" value="P:alkane catabolic process"/>
    <property type="evidence" value="ECO:0007669"/>
    <property type="project" value="TreeGrafter"/>
</dbReference>
<dbReference type="EMBL" id="LAZR01000101">
    <property type="protein sequence ID" value="KKN91679.1"/>
    <property type="molecule type" value="Genomic_DNA"/>
</dbReference>
<gene>
    <name evidence="6" type="ORF">LCGC14_0215610</name>
</gene>
<dbReference type="PANTHER" id="PTHR47627:SF1">
    <property type="entry name" value="RUBREDOXIN-1-RELATED"/>
    <property type="match status" value="1"/>
</dbReference>
<dbReference type="InterPro" id="IPR024935">
    <property type="entry name" value="Rubredoxin_dom"/>
</dbReference>